<dbReference type="STRING" id="1071382.H2AX05"/>
<feature type="compositionally biased region" description="Polar residues" evidence="8">
    <location>
        <begin position="25"/>
        <end position="51"/>
    </location>
</feature>
<dbReference type="FunFam" id="1.25.40.180:FF:000020">
    <property type="entry name" value="Eukaryotic translation initiation factor subunit"/>
    <property type="match status" value="1"/>
</dbReference>
<evidence type="ECO:0000256" key="8">
    <source>
        <dbReference type="SAM" id="MobiDB-lite"/>
    </source>
</evidence>
<feature type="compositionally biased region" description="Polar residues" evidence="8">
    <location>
        <begin position="865"/>
        <end position="881"/>
    </location>
</feature>
<dbReference type="eggNOG" id="KOG0401">
    <property type="taxonomic scope" value="Eukaryota"/>
</dbReference>
<dbReference type="FunCoup" id="H2AX05">
    <property type="interactions" value="477"/>
</dbReference>
<feature type="compositionally biased region" description="Polar residues" evidence="8">
    <location>
        <begin position="909"/>
        <end position="937"/>
    </location>
</feature>
<feature type="region of interest" description="Disordered" evidence="8">
    <location>
        <begin position="839"/>
        <end position="954"/>
    </location>
</feature>
<evidence type="ECO:0000256" key="3">
    <source>
        <dbReference type="ARBA" id="ARBA00022490"/>
    </source>
</evidence>
<dbReference type="GO" id="GO:0003743">
    <property type="term" value="F:translation initiation factor activity"/>
    <property type="evidence" value="ECO:0007669"/>
    <property type="project" value="UniProtKB-KW"/>
</dbReference>
<reference evidence="10 11" key="1">
    <citation type="journal article" date="2011" name="Proc. Natl. Acad. Sci. U.S.A.">
        <title>Evolutionary erosion of yeast sex chromosomes by mating-type switching accidents.</title>
        <authorList>
            <person name="Gordon J.L."/>
            <person name="Armisen D."/>
            <person name="Proux-Wera E."/>
            <person name="Oheigeartaigh S.S."/>
            <person name="Byrne K.P."/>
            <person name="Wolfe K.H."/>
        </authorList>
    </citation>
    <scope>NUCLEOTIDE SEQUENCE [LARGE SCALE GENOMIC DNA]</scope>
    <source>
        <strain evidence="11">ATCC 22294 / BCRC 22015 / CBS 2517 / CECT 1963 / NBRC 1671 / NRRL Y-8276</strain>
    </source>
</reference>
<feature type="compositionally biased region" description="Polar residues" evidence="8">
    <location>
        <begin position="187"/>
        <end position="197"/>
    </location>
</feature>
<protein>
    <recommendedName>
        <fullName evidence="9">MIF4G domain-containing protein</fullName>
    </recommendedName>
</protein>
<evidence type="ECO:0000259" key="9">
    <source>
        <dbReference type="SMART" id="SM00543"/>
    </source>
</evidence>
<feature type="compositionally biased region" description="Basic and acidic residues" evidence="8">
    <location>
        <begin position="218"/>
        <end position="273"/>
    </location>
</feature>
<dbReference type="PANTHER" id="PTHR23253">
    <property type="entry name" value="EUKARYOTIC TRANSLATION INITIATION FACTOR 4 GAMMA"/>
    <property type="match status" value="1"/>
</dbReference>
<feature type="compositionally biased region" description="Basic and acidic residues" evidence="8">
    <location>
        <begin position="540"/>
        <end position="556"/>
    </location>
</feature>
<dbReference type="HOGENOM" id="CLU_006715_1_0_1"/>
<keyword evidence="11" id="KW-1185">Reference proteome</keyword>
<feature type="compositionally biased region" description="Basic and acidic residues" evidence="8">
    <location>
        <begin position="1"/>
        <end position="19"/>
    </location>
</feature>
<feature type="compositionally biased region" description="Low complexity" evidence="8">
    <location>
        <begin position="882"/>
        <end position="899"/>
    </location>
</feature>
<gene>
    <name evidence="10" type="primary">KAFR0F03090</name>
    <name evidence="10" type="ORF">KAFR_0F03090</name>
</gene>
<dbReference type="AlphaFoldDB" id="H2AX05"/>
<evidence type="ECO:0000256" key="1">
    <source>
        <dbReference type="ARBA" id="ARBA00004496"/>
    </source>
</evidence>
<accession>H2AX05</accession>
<dbReference type="GO" id="GO:0010494">
    <property type="term" value="C:cytoplasmic stress granule"/>
    <property type="evidence" value="ECO:0007669"/>
    <property type="project" value="UniProtKB-ARBA"/>
</dbReference>
<sequence>MTEEKVPQKVEGQEEREPQQKQQQSSPTRKFQQQNYGTYNRYQGKRNSSYAGNRQHGNNKYNNGNRYNNESGSGHYYSAAKYNGHYRNSNRNSIPAGNMNGGWPNYYMPQMYYMAPQMAAAMGTGMPVDMPSMPPLPQPPHLSPPPTLDSNVSPNSSVASTPNQVHKKIEITTKSGKALNLNELHSQLKSNSNSAPSSRDETPSVPLHDVSANTNDSIEPKESTPSDKTVKAIKEDTEDSKSKAEQIRKDFLEQVRLRKLQMDKNKNKGKESIEETTTEGKVPDAKELPETANEAPVSNSEVSSTKTGDEANREPLYVPEAIKREEETPESSEKIITFAERLKLKKQASTSGEIKSVHKEVSFSDTTTTIDNSEKEDSPSIEVQLEATTEDDTLETFPEGVTLNMSQFLDRLSKVKPISDIYSFKYPSPIESPDTKYKKVHAKYTYGPTFLLQFKDNVTPIADEEWITSTQSKIIILAGMGSGNRSQRLRENRSSVSLNGGQNRNMSMRNDGRSNSRSMSKRQQSRRYDEKRSNRSSYISRKDREKANEDKPKEEVAPLVPSANRWIPRSKAKTIEKKLAPDGVTELISKEDIERKTKSLLNKLTLEKFDPISADLLAMANQSKWETNGESLKDIIEYIFLKACDEPFWSSMYAQLCAKMVKDIDSEIKDENNESKVGPKLVLHYLVVRCHTEFEKGWADKLPTNEDGSPLEPEMMSDEYYAAAAAKRRGLGLVRFIGFLYRLNLLSGKMMFECFRRLMKDLSDNPSEDVLESVVELLTTVGEQFESDSFNAGKGTLEGSVLLDSLFQIIQNIIDENKIPSRIKFKLIDVKELREHKGWNSEKNNAGPKTIQEIHDEDEKERQLKANSRANSRRSTYTSSVRGSSNNNHHNFSSGSSRNPFKREASRDNFVSSTRSASNRFNQRNQPKSEQQTTSRPTLAANRFDALMGAGEED</sequence>
<evidence type="ECO:0000256" key="7">
    <source>
        <dbReference type="ARBA" id="ARBA00022917"/>
    </source>
</evidence>
<dbReference type="SMART" id="SM00543">
    <property type="entry name" value="MIF4G"/>
    <property type="match status" value="1"/>
</dbReference>
<keyword evidence="4" id="KW-0396">Initiation factor</keyword>
<dbReference type="EMBL" id="HE650826">
    <property type="protein sequence ID" value="CCF58905.1"/>
    <property type="molecule type" value="Genomic_DNA"/>
</dbReference>
<feature type="compositionally biased region" description="Polar residues" evidence="8">
    <location>
        <begin position="296"/>
        <end position="306"/>
    </location>
</feature>
<feature type="compositionally biased region" description="Low complexity" evidence="8">
    <location>
        <begin position="52"/>
        <end position="72"/>
    </location>
</feature>
<dbReference type="RefSeq" id="XP_003958040.1">
    <property type="nucleotide sequence ID" value="XM_003957991.1"/>
</dbReference>
<feature type="region of interest" description="Disordered" evidence="8">
    <location>
        <begin position="1"/>
        <end position="72"/>
    </location>
</feature>
<dbReference type="PANTHER" id="PTHR23253:SF9">
    <property type="entry name" value="EUKARYOTIC TRANSLATION INITIATION FACTOR 4 GAMMA 2"/>
    <property type="match status" value="1"/>
</dbReference>
<comment type="similarity">
    <text evidence="2">Belongs to the eukaryotic initiation factor 4G family.</text>
</comment>
<dbReference type="Proteomes" id="UP000005220">
    <property type="component" value="Chromosome 6"/>
</dbReference>
<evidence type="ECO:0000313" key="11">
    <source>
        <dbReference type="Proteomes" id="UP000005220"/>
    </source>
</evidence>
<keyword evidence="6" id="KW-0694">RNA-binding</keyword>
<feature type="compositionally biased region" description="Polar residues" evidence="8">
    <location>
        <begin position="494"/>
        <end position="508"/>
    </location>
</feature>
<feature type="domain" description="MIF4G" evidence="9">
    <location>
        <begin position="594"/>
        <end position="837"/>
    </location>
</feature>
<proteinExistence type="inferred from homology"/>
<keyword evidence="3" id="KW-0963">Cytoplasm</keyword>
<dbReference type="SUPFAM" id="SSF48371">
    <property type="entry name" value="ARM repeat"/>
    <property type="match status" value="1"/>
</dbReference>
<keyword evidence="7" id="KW-0648">Protein biosynthesis</keyword>
<dbReference type="GO" id="GO:0003729">
    <property type="term" value="F:mRNA binding"/>
    <property type="evidence" value="ECO:0007669"/>
    <property type="project" value="TreeGrafter"/>
</dbReference>
<name>H2AX05_KAZAF</name>
<dbReference type="InterPro" id="IPR016024">
    <property type="entry name" value="ARM-type_fold"/>
</dbReference>
<dbReference type="InterPro" id="IPR003890">
    <property type="entry name" value="MIF4G-like_typ-3"/>
</dbReference>
<evidence type="ECO:0000256" key="6">
    <source>
        <dbReference type="ARBA" id="ARBA00022884"/>
    </source>
</evidence>
<dbReference type="SUPFAM" id="SSF101489">
    <property type="entry name" value="Eukaryotic initiation factor 4f subunit eIF4g, eIF4e-binding domain"/>
    <property type="match status" value="1"/>
</dbReference>
<dbReference type="OrthoDB" id="514777at2759"/>
<dbReference type="GeneID" id="13884373"/>
<dbReference type="Gene3D" id="1.25.40.180">
    <property type="match status" value="1"/>
</dbReference>
<evidence type="ECO:0000256" key="2">
    <source>
        <dbReference type="ARBA" id="ARBA00005775"/>
    </source>
</evidence>
<dbReference type="Gene3D" id="1.20.970.30">
    <property type="entry name" value="eIF4G, eIF4E-binding domain"/>
    <property type="match status" value="1"/>
</dbReference>
<feature type="region of interest" description="Disordered" evidence="8">
    <location>
        <begin position="130"/>
        <end position="166"/>
    </location>
</feature>
<dbReference type="InterPro" id="IPR036211">
    <property type="entry name" value="eIF4G_eIF4E-bd_sf"/>
</dbReference>
<keyword evidence="5" id="KW-0597">Phosphoprotein</keyword>
<feature type="compositionally biased region" description="Polar residues" evidence="8">
    <location>
        <begin position="151"/>
        <end position="164"/>
    </location>
</feature>
<dbReference type="GO" id="GO:0016281">
    <property type="term" value="C:eukaryotic translation initiation factor 4F complex"/>
    <property type="evidence" value="ECO:0007669"/>
    <property type="project" value="TreeGrafter"/>
</dbReference>
<evidence type="ECO:0000256" key="5">
    <source>
        <dbReference type="ARBA" id="ARBA00022553"/>
    </source>
</evidence>
<evidence type="ECO:0000256" key="4">
    <source>
        <dbReference type="ARBA" id="ARBA00022540"/>
    </source>
</evidence>
<dbReference type="InterPro" id="IPR022745">
    <property type="entry name" value="eIF4G1_eIF4E-bd"/>
</dbReference>
<comment type="subcellular location">
    <subcellularLocation>
        <location evidence="1">Cytoplasm</location>
    </subcellularLocation>
</comment>
<feature type="region of interest" description="Disordered" evidence="8">
    <location>
        <begin position="485"/>
        <end position="562"/>
    </location>
</feature>
<feature type="region of interest" description="Disordered" evidence="8">
    <location>
        <begin position="187"/>
        <end position="333"/>
    </location>
</feature>
<feature type="compositionally biased region" description="Pro residues" evidence="8">
    <location>
        <begin position="132"/>
        <end position="147"/>
    </location>
</feature>
<evidence type="ECO:0000313" key="10">
    <source>
        <dbReference type="EMBL" id="CCF58905.1"/>
    </source>
</evidence>
<dbReference type="KEGG" id="kaf:KAFR_0F03090"/>
<organism evidence="10 11">
    <name type="scientific">Kazachstania africana (strain ATCC 22294 / BCRC 22015 / CBS 2517 / CECT 1963 / NBRC 1671 / NRRL Y-8276)</name>
    <name type="common">Yeast</name>
    <name type="synonym">Kluyveromyces africanus</name>
    <dbReference type="NCBI Taxonomy" id="1071382"/>
    <lineage>
        <taxon>Eukaryota</taxon>
        <taxon>Fungi</taxon>
        <taxon>Dikarya</taxon>
        <taxon>Ascomycota</taxon>
        <taxon>Saccharomycotina</taxon>
        <taxon>Saccharomycetes</taxon>
        <taxon>Saccharomycetales</taxon>
        <taxon>Saccharomycetaceae</taxon>
        <taxon>Kazachstania</taxon>
    </lineage>
</organism>
<dbReference type="Pfam" id="PF12152">
    <property type="entry name" value="eIF_4G1"/>
    <property type="match status" value="1"/>
</dbReference>
<dbReference type="Pfam" id="PF02854">
    <property type="entry name" value="MIF4G"/>
    <property type="match status" value="1"/>
</dbReference>
<dbReference type="InParanoid" id="H2AX05"/>